<gene>
    <name evidence="1" type="ORF">O181_019265</name>
</gene>
<comment type="caution">
    <text evidence="1">The sequence shown here is derived from an EMBL/GenBank/DDBJ whole genome shotgun (WGS) entry which is preliminary data.</text>
</comment>
<protein>
    <submittedName>
        <fullName evidence="1">Uncharacterized protein</fullName>
    </submittedName>
</protein>
<dbReference type="AlphaFoldDB" id="A0A9Q3CBG4"/>
<evidence type="ECO:0000313" key="2">
    <source>
        <dbReference type="Proteomes" id="UP000765509"/>
    </source>
</evidence>
<accession>A0A9Q3CBG4</accession>
<dbReference type="EMBL" id="AVOT02005622">
    <property type="protein sequence ID" value="MBW0479550.1"/>
    <property type="molecule type" value="Genomic_DNA"/>
</dbReference>
<reference evidence="1" key="1">
    <citation type="submission" date="2021-03" db="EMBL/GenBank/DDBJ databases">
        <title>Draft genome sequence of rust myrtle Austropuccinia psidii MF-1, a brazilian biotype.</title>
        <authorList>
            <person name="Quecine M.C."/>
            <person name="Pachon D.M.R."/>
            <person name="Bonatelli M.L."/>
            <person name="Correr F.H."/>
            <person name="Franceschini L.M."/>
            <person name="Leite T.F."/>
            <person name="Margarido G.R.A."/>
            <person name="Almeida C.A."/>
            <person name="Ferrarezi J.A."/>
            <person name="Labate C.A."/>
        </authorList>
    </citation>
    <scope>NUCLEOTIDE SEQUENCE</scope>
    <source>
        <strain evidence="1">MF-1</strain>
    </source>
</reference>
<organism evidence="1 2">
    <name type="scientific">Austropuccinia psidii MF-1</name>
    <dbReference type="NCBI Taxonomy" id="1389203"/>
    <lineage>
        <taxon>Eukaryota</taxon>
        <taxon>Fungi</taxon>
        <taxon>Dikarya</taxon>
        <taxon>Basidiomycota</taxon>
        <taxon>Pucciniomycotina</taxon>
        <taxon>Pucciniomycetes</taxon>
        <taxon>Pucciniales</taxon>
        <taxon>Sphaerophragmiaceae</taxon>
        <taxon>Austropuccinia</taxon>
    </lineage>
</organism>
<name>A0A9Q3CBG4_9BASI</name>
<dbReference type="Proteomes" id="UP000765509">
    <property type="component" value="Unassembled WGS sequence"/>
</dbReference>
<sequence>MFEEHLKLLRQIGFTFRCGNQSEPPQNILQEFNAVALEHRLVMSLAGGRFHSRNHLYTLQMGAGLLCLGIAIAVRAEFLSGVKLCAASGPRRHNNLVNAFQLSHDSDG</sequence>
<evidence type="ECO:0000313" key="1">
    <source>
        <dbReference type="EMBL" id="MBW0479550.1"/>
    </source>
</evidence>
<proteinExistence type="predicted"/>
<keyword evidence="2" id="KW-1185">Reference proteome</keyword>